<dbReference type="InterPro" id="IPR027417">
    <property type="entry name" value="P-loop_NTPase"/>
</dbReference>
<reference evidence="6" key="1">
    <citation type="submission" date="2023-06" db="EMBL/GenBank/DDBJ databases">
        <title>Uncultivated large filamentous bacteria from sulfidic sediments reveal new species and different genomic features in energy metabolism and defense.</title>
        <authorList>
            <person name="Fonseca A."/>
        </authorList>
    </citation>
    <scope>NUCLEOTIDE SEQUENCE</scope>
    <source>
        <strain evidence="6">HSG4</strain>
    </source>
</reference>
<dbReference type="InterPro" id="IPR003959">
    <property type="entry name" value="ATPase_AAA_core"/>
</dbReference>
<sequence>EGIKKWEKGEFIDEDADCREASGVLEKFEEEDFENSLLILEDFHPDLTENQPHIIRRLRNIAQRKYADRTLILAQPITGLPVELEKEIQVMEMPLPTVDDLKVVLQHVCQRFNLDAGKYEDTLPVLEAALGLTIMEADLAFAKAIVKNSRITENEIPLIVAEKEQVIRKSGYLEYYQPQEDLNDVGGLDKLKEWLNRRGNAFSESAREYGLEQPRGILLLGVPGTGKSLAAKAASNAWQFPLLRLDMGKIYGGIVGQSEQNIRGALGIAETLAPCVLWIDEIEKGLSGIQSSGATDGGTTSRVLGTFLTWMQEKNKPVFVLATANDISQLPPELLRKGRVDEIFFVDLPDCQARQEILGIHLRRRQREFPEPELSRIAKEAKGYTGAELEEAVKEALFRAFDEGRQVEPDDV</sequence>
<dbReference type="SUPFAM" id="SSF52540">
    <property type="entry name" value="P-loop containing nucleoside triphosphate hydrolases"/>
    <property type="match status" value="1"/>
</dbReference>
<keyword evidence="2" id="KW-0067">ATP-binding</keyword>
<proteinExistence type="inferred from homology"/>
<gene>
    <name evidence="6" type="ORF">QUF54_09955</name>
</gene>
<dbReference type="SMART" id="SM00382">
    <property type="entry name" value="AAA"/>
    <property type="match status" value="1"/>
</dbReference>
<comment type="caution">
    <text evidence="6">The sequence shown here is derived from an EMBL/GenBank/DDBJ whole genome shotgun (WGS) entry which is preliminary data.</text>
</comment>
<dbReference type="InterPro" id="IPR041569">
    <property type="entry name" value="AAA_lid_3"/>
</dbReference>
<dbReference type="InterPro" id="IPR052381">
    <property type="entry name" value="AAA_domain_protein"/>
</dbReference>
<organism evidence="6 7">
    <name type="scientific">Candidatus Marithioploca araucensis</name>
    <dbReference type="NCBI Taxonomy" id="70273"/>
    <lineage>
        <taxon>Bacteria</taxon>
        <taxon>Pseudomonadati</taxon>
        <taxon>Pseudomonadota</taxon>
        <taxon>Gammaproteobacteria</taxon>
        <taxon>Thiotrichales</taxon>
        <taxon>Thiotrichaceae</taxon>
        <taxon>Candidatus Marithioploca</taxon>
    </lineage>
</organism>
<dbReference type="Gene3D" id="3.40.50.300">
    <property type="entry name" value="P-loop containing nucleotide triphosphate hydrolases"/>
    <property type="match status" value="1"/>
</dbReference>
<keyword evidence="1" id="KW-0547">Nucleotide-binding</keyword>
<dbReference type="Pfam" id="PF00004">
    <property type="entry name" value="AAA"/>
    <property type="match status" value="1"/>
</dbReference>
<protein>
    <recommendedName>
        <fullName evidence="4">Uncharacterized AAA domain-containing protein ycf46</fullName>
    </recommendedName>
</protein>
<evidence type="ECO:0000256" key="1">
    <source>
        <dbReference type="ARBA" id="ARBA00022741"/>
    </source>
</evidence>
<evidence type="ECO:0000313" key="6">
    <source>
        <dbReference type="EMBL" id="MDM8563664.1"/>
    </source>
</evidence>
<evidence type="ECO:0000256" key="4">
    <source>
        <dbReference type="ARBA" id="ARBA00040480"/>
    </source>
</evidence>
<name>A0ABT7VVR3_9GAMM</name>
<comment type="similarity">
    <text evidence="3">Belongs to the AAA ATPase family. Highly divergent.</text>
</comment>
<evidence type="ECO:0000256" key="2">
    <source>
        <dbReference type="ARBA" id="ARBA00022840"/>
    </source>
</evidence>
<dbReference type="PANTHER" id="PTHR42960:SF1">
    <property type="entry name" value="YCF46 PROTEIN"/>
    <property type="match status" value="1"/>
</dbReference>
<dbReference type="EMBL" id="JAUCGM010000786">
    <property type="protein sequence ID" value="MDM8563664.1"/>
    <property type="molecule type" value="Genomic_DNA"/>
</dbReference>
<keyword evidence="7" id="KW-1185">Reference proteome</keyword>
<evidence type="ECO:0000256" key="3">
    <source>
        <dbReference type="ARBA" id="ARBA00038088"/>
    </source>
</evidence>
<evidence type="ECO:0000313" key="7">
    <source>
        <dbReference type="Proteomes" id="UP001171945"/>
    </source>
</evidence>
<dbReference type="Gene3D" id="1.10.8.60">
    <property type="match status" value="1"/>
</dbReference>
<feature type="non-terminal residue" evidence="6">
    <location>
        <position position="1"/>
    </location>
</feature>
<dbReference type="PANTHER" id="PTHR42960">
    <property type="entry name" value="YCF46 PROTEIN"/>
    <property type="match status" value="1"/>
</dbReference>
<feature type="non-terminal residue" evidence="6">
    <location>
        <position position="412"/>
    </location>
</feature>
<feature type="domain" description="AAA+ ATPase" evidence="5">
    <location>
        <begin position="213"/>
        <end position="350"/>
    </location>
</feature>
<dbReference type="CDD" id="cd19507">
    <property type="entry name" value="RecA-like_Ycf46-like"/>
    <property type="match status" value="1"/>
</dbReference>
<accession>A0ABT7VVR3</accession>
<evidence type="ECO:0000259" key="5">
    <source>
        <dbReference type="SMART" id="SM00382"/>
    </source>
</evidence>
<dbReference type="Pfam" id="PF17862">
    <property type="entry name" value="AAA_lid_3"/>
    <property type="match status" value="1"/>
</dbReference>
<dbReference type="Proteomes" id="UP001171945">
    <property type="component" value="Unassembled WGS sequence"/>
</dbReference>
<dbReference type="InterPro" id="IPR003593">
    <property type="entry name" value="AAA+_ATPase"/>
</dbReference>